<evidence type="ECO:0000256" key="2">
    <source>
        <dbReference type="SAM" id="SignalP"/>
    </source>
</evidence>
<accession>A0ABN8MUV2</accession>
<dbReference type="EMBL" id="CALNXK010000003">
    <property type="protein sequence ID" value="CAH3034756.1"/>
    <property type="molecule type" value="Genomic_DNA"/>
</dbReference>
<evidence type="ECO:0000313" key="3">
    <source>
        <dbReference type="EMBL" id="CAH3034756.1"/>
    </source>
</evidence>
<keyword evidence="2" id="KW-0732">Signal</keyword>
<feature type="compositionally biased region" description="Polar residues" evidence="1">
    <location>
        <begin position="475"/>
        <end position="487"/>
    </location>
</feature>
<feature type="region of interest" description="Disordered" evidence="1">
    <location>
        <begin position="339"/>
        <end position="364"/>
    </location>
</feature>
<gene>
    <name evidence="3" type="ORF">PLOB_00025257</name>
</gene>
<feature type="signal peptide" evidence="2">
    <location>
        <begin position="1"/>
        <end position="24"/>
    </location>
</feature>
<name>A0ABN8MUV2_9CNID</name>
<feature type="compositionally biased region" description="Polar residues" evidence="1">
    <location>
        <begin position="352"/>
        <end position="361"/>
    </location>
</feature>
<proteinExistence type="predicted"/>
<feature type="region of interest" description="Disordered" evidence="1">
    <location>
        <begin position="471"/>
        <end position="501"/>
    </location>
</feature>
<feature type="chain" id="PRO_5045274068" evidence="2">
    <location>
        <begin position="25"/>
        <end position="650"/>
    </location>
</feature>
<feature type="compositionally biased region" description="Basic and acidic residues" evidence="1">
    <location>
        <begin position="553"/>
        <end position="563"/>
    </location>
</feature>
<comment type="caution">
    <text evidence="3">The sequence shown here is derived from an EMBL/GenBank/DDBJ whole genome shotgun (WGS) entry which is preliminary data.</text>
</comment>
<sequence length="650" mass="75260">MAYAPMIWLVSIFLTAYLWRLAESIERCKKYPKPKNGHVVCDSLFRLFCTPECNEGFTFEFKPAVMYMCGPITGKWFTYPEGEKVPWPDCVRKQSSKNHALGNEMTSRRAQIAATLHGMHFGFSPPNYQQQPVQLGIPDARYLQMFNYIQRAQQQYSNNQVGRYRSLDTREQHRQLESLQRLQQRQKYSQLPEQWHMSRLRVTPPRLMEKPQNYQPQIFQKGRQQDSKQKQQQKNLQLLQQQWRMGKQTLQPQKLIKQSQNYKPELINKERKQRQAIDSTVIDKQINVQTSYQNSRGNILTNRGMGISHIAPPERAELTKDFKTRQIPYKYSSPYTTLQSTNEETRKGSPLIQRTNQQVKSRPTLKYPQPQNRIFEQNKPIIPQEGLLTVSQERTSLMQQSNLALNSQKDVKSQLWKDSQNTAHAGVVSQPTKQIASTGLDIKLSNQAGRVPIGPSPSMLAGTAKTRKEDYENAPNFNSNQMPNTTSKMDERRNVASESNVLPQKKLRKKEKLFYFPIKRDTLVQILLTNLQEKFKSFDEKRSIDSASQRTSRNKENVTKLHVPDGSQAINSNYGYGIKPPSAPAPTRQLNKSETFDSSRNILYNYFANDNESHRARKDSVYAPNNLYDKPSPVNRSPGVVIEEYRPIHV</sequence>
<evidence type="ECO:0000313" key="4">
    <source>
        <dbReference type="Proteomes" id="UP001159405"/>
    </source>
</evidence>
<dbReference type="Proteomes" id="UP001159405">
    <property type="component" value="Unassembled WGS sequence"/>
</dbReference>
<keyword evidence="4" id="KW-1185">Reference proteome</keyword>
<feature type="region of interest" description="Disordered" evidence="1">
    <location>
        <begin position="538"/>
        <end position="591"/>
    </location>
</feature>
<protein>
    <submittedName>
        <fullName evidence="3">Uncharacterized protein</fullName>
    </submittedName>
</protein>
<reference evidence="3 4" key="1">
    <citation type="submission" date="2022-05" db="EMBL/GenBank/DDBJ databases">
        <authorList>
            <consortium name="Genoscope - CEA"/>
            <person name="William W."/>
        </authorList>
    </citation>
    <scope>NUCLEOTIDE SEQUENCE [LARGE SCALE GENOMIC DNA]</scope>
</reference>
<evidence type="ECO:0000256" key="1">
    <source>
        <dbReference type="SAM" id="MobiDB-lite"/>
    </source>
</evidence>
<organism evidence="3 4">
    <name type="scientific">Porites lobata</name>
    <dbReference type="NCBI Taxonomy" id="104759"/>
    <lineage>
        <taxon>Eukaryota</taxon>
        <taxon>Metazoa</taxon>
        <taxon>Cnidaria</taxon>
        <taxon>Anthozoa</taxon>
        <taxon>Hexacorallia</taxon>
        <taxon>Scleractinia</taxon>
        <taxon>Fungiina</taxon>
        <taxon>Poritidae</taxon>
        <taxon>Porites</taxon>
    </lineage>
</organism>